<dbReference type="Gene3D" id="1.10.8.10">
    <property type="entry name" value="DNA helicase RuvA subunit, C-terminal domain"/>
    <property type="match status" value="1"/>
</dbReference>
<sequence>MTETAPPVSPPPRTEQGSGDSAVSLDAPADLYPASEPVHSGTEAPQTDAAAVTPQQPEERERVRDPKLSTLQGMFPDFDESLLQSVLESVGGNSDQAIDVLLGMSDPEYHSEHRPQEEPVASQEELDAHFARQLYMEDQEQQAAWQAQQQQQRPRPTFSGRRDSYPQPAQEKDTMTEISDQFNKIAESGKKTFGNIFSKVKAKISEFDQSRQEGSSWSTGVGGDTYPYEPGQAPYPNPKPNSNPQQQQSRHQRMQQMQQQQLLQQQQQQEEQLARQDQQQPAYYDPNPTSESPPSSASGYDAAPSPRSSHVEFTPATTPRTPPTSSGIDAGKLGLLPKRPVSLFRAQSPTSPPVGGAPSQSTRFFTEQTAPAPAAISRLDSDAEELYADADEDPFEDEHEVGRRESEIATASGAPATAHAEPNLK</sequence>
<feature type="compositionally biased region" description="Polar residues" evidence="1">
    <location>
        <begin position="358"/>
        <end position="369"/>
    </location>
</feature>
<dbReference type="CDD" id="cd14279">
    <property type="entry name" value="CUE"/>
    <property type="match status" value="1"/>
</dbReference>
<gene>
    <name evidence="3" type="ORF">LENED_002455</name>
</gene>
<reference evidence="3 4" key="1">
    <citation type="submission" date="2016-08" db="EMBL/GenBank/DDBJ databases">
        <authorList>
            <consortium name="Lentinula edodes genome sequencing consortium"/>
            <person name="Sakamoto Y."/>
            <person name="Nakade K."/>
            <person name="Sato S."/>
            <person name="Yoshida Y."/>
            <person name="Miyazaki K."/>
            <person name="Natsume S."/>
            <person name="Konno N."/>
        </authorList>
    </citation>
    <scope>NUCLEOTIDE SEQUENCE [LARGE SCALE GENOMIC DNA]</scope>
    <source>
        <strain evidence="3 4">NBRC 111202</strain>
    </source>
</reference>
<feature type="compositionally biased region" description="Acidic residues" evidence="1">
    <location>
        <begin position="387"/>
        <end position="399"/>
    </location>
</feature>
<dbReference type="GO" id="GO:0006511">
    <property type="term" value="P:ubiquitin-dependent protein catabolic process"/>
    <property type="evidence" value="ECO:0007669"/>
    <property type="project" value="TreeGrafter"/>
</dbReference>
<keyword evidence="4" id="KW-1185">Reference proteome</keyword>
<dbReference type="SMART" id="SM00546">
    <property type="entry name" value="CUE"/>
    <property type="match status" value="1"/>
</dbReference>
<feature type="compositionally biased region" description="Low complexity" evidence="1">
    <location>
        <begin position="245"/>
        <end position="280"/>
    </location>
</feature>
<feature type="compositionally biased region" description="Basic and acidic residues" evidence="1">
    <location>
        <begin position="160"/>
        <end position="175"/>
    </location>
</feature>
<dbReference type="STRING" id="5353.A0A1Q3E0W3"/>
<feature type="compositionally biased region" description="Low complexity" evidence="1">
    <location>
        <begin position="141"/>
        <end position="152"/>
    </location>
</feature>
<evidence type="ECO:0000313" key="4">
    <source>
        <dbReference type="Proteomes" id="UP000188533"/>
    </source>
</evidence>
<evidence type="ECO:0000313" key="3">
    <source>
        <dbReference type="EMBL" id="GAW00898.1"/>
    </source>
</evidence>
<dbReference type="Pfam" id="PF02845">
    <property type="entry name" value="CUE"/>
    <property type="match status" value="1"/>
</dbReference>
<feature type="domain" description="CUE" evidence="2">
    <location>
        <begin position="63"/>
        <end position="106"/>
    </location>
</feature>
<feature type="compositionally biased region" description="Low complexity" evidence="1">
    <location>
        <begin position="409"/>
        <end position="425"/>
    </location>
</feature>
<feature type="region of interest" description="Disordered" evidence="1">
    <location>
        <begin position="387"/>
        <end position="425"/>
    </location>
</feature>
<dbReference type="AlphaFoldDB" id="A0A1Q3E0W3"/>
<dbReference type="GO" id="GO:0043130">
    <property type="term" value="F:ubiquitin binding"/>
    <property type="evidence" value="ECO:0007669"/>
    <property type="project" value="InterPro"/>
</dbReference>
<dbReference type="PANTHER" id="PTHR16461">
    <property type="entry name" value="TOLL-INTERACTING PROTEIN"/>
    <property type="match status" value="1"/>
</dbReference>
<accession>A0A1Q3E0W3</accession>
<dbReference type="EMBL" id="BDGU01000043">
    <property type="protein sequence ID" value="GAW00898.1"/>
    <property type="molecule type" value="Genomic_DNA"/>
</dbReference>
<evidence type="ECO:0000259" key="2">
    <source>
        <dbReference type="PROSITE" id="PS51140"/>
    </source>
</evidence>
<dbReference type="InterPro" id="IPR003892">
    <property type="entry name" value="CUE"/>
</dbReference>
<name>A0A1Q3E0W3_LENED</name>
<reference evidence="3 4" key="2">
    <citation type="submission" date="2017-02" db="EMBL/GenBank/DDBJ databases">
        <title>A genome survey and senescence transcriptome analysis in Lentinula edodes.</title>
        <authorList>
            <person name="Sakamoto Y."/>
            <person name="Nakade K."/>
            <person name="Sato S."/>
            <person name="Yoshida Y."/>
            <person name="Miyazaki K."/>
            <person name="Natsume S."/>
            <person name="Konno N."/>
        </authorList>
    </citation>
    <scope>NUCLEOTIDE SEQUENCE [LARGE SCALE GENOMIC DNA]</scope>
    <source>
        <strain evidence="3 4">NBRC 111202</strain>
    </source>
</reference>
<comment type="caution">
    <text evidence="3">The sequence shown here is derived from an EMBL/GenBank/DDBJ whole genome shotgun (WGS) entry which is preliminary data.</text>
</comment>
<dbReference type="InterPro" id="IPR009060">
    <property type="entry name" value="UBA-like_sf"/>
</dbReference>
<organism evidence="3 4">
    <name type="scientific">Lentinula edodes</name>
    <name type="common">Shiitake mushroom</name>
    <name type="synonym">Lentinus edodes</name>
    <dbReference type="NCBI Taxonomy" id="5353"/>
    <lineage>
        <taxon>Eukaryota</taxon>
        <taxon>Fungi</taxon>
        <taxon>Dikarya</taxon>
        <taxon>Basidiomycota</taxon>
        <taxon>Agaricomycotina</taxon>
        <taxon>Agaricomycetes</taxon>
        <taxon>Agaricomycetidae</taxon>
        <taxon>Agaricales</taxon>
        <taxon>Marasmiineae</taxon>
        <taxon>Omphalotaceae</taxon>
        <taxon>Lentinula</taxon>
    </lineage>
</organism>
<feature type="compositionally biased region" description="Basic and acidic residues" evidence="1">
    <location>
        <begin position="57"/>
        <end position="67"/>
    </location>
</feature>
<evidence type="ECO:0000256" key="1">
    <source>
        <dbReference type="SAM" id="MobiDB-lite"/>
    </source>
</evidence>
<dbReference type="PANTHER" id="PTHR16461:SF5">
    <property type="entry name" value="TOLL-INTERACTING PROTEIN"/>
    <property type="match status" value="1"/>
</dbReference>
<dbReference type="PROSITE" id="PS51140">
    <property type="entry name" value="CUE"/>
    <property type="match status" value="1"/>
</dbReference>
<feature type="region of interest" description="Disordered" evidence="1">
    <location>
        <begin position="98"/>
        <end position="178"/>
    </location>
</feature>
<dbReference type="SUPFAM" id="SSF46934">
    <property type="entry name" value="UBA-like"/>
    <property type="match status" value="1"/>
</dbReference>
<protein>
    <submittedName>
        <fullName evidence="3">Cue domain-containing protein</fullName>
    </submittedName>
</protein>
<feature type="region of interest" description="Disordered" evidence="1">
    <location>
        <begin position="1"/>
        <end position="75"/>
    </location>
</feature>
<dbReference type="GO" id="GO:0031624">
    <property type="term" value="F:ubiquitin conjugating enzyme binding"/>
    <property type="evidence" value="ECO:0007669"/>
    <property type="project" value="TreeGrafter"/>
</dbReference>
<feature type="compositionally biased region" description="Basic and acidic residues" evidence="1">
    <location>
        <begin position="107"/>
        <end position="117"/>
    </location>
</feature>
<proteinExistence type="predicted"/>
<feature type="region of interest" description="Disordered" evidence="1">
    <location>
        <begin position="204"/>
        <end position="372"/>
    </location>
</feature>
<dbReference type="GO" id="GO:0005737">
    <property type="term" value="C:cytoplasm"/>
    <property type="evidence" value="ECO:0007669"/>
    <property type="project" value="TreeGrafter"/>
</dbReference>
<feature type="compositionally biased region" description="Polar residues" evidence="1">
    <location>
        <begin position="287"/>
        <end position="298"/>
    </location>
</feature>
<dbReference type="Proteomes" id="UP000188533">
    <property type="component" value="Unassembled WGS sequence"/>
</dbReference>